<reference evidence="1 2" key="1">
    <citation type="journal article" date="2019" name="Sci. Rep.">
        <title>Orb-weaving spider Araneus ventricosus genome elucidates the spidroin gene catalogue.</title>
        <authorList>
            <person name="Kono N."/>
            <person name="Nakamura H."/>
            <person name="Ohtoshi R."/>
            <person name="Moran D.A.P."/>
            <person name="Shinohara A."/>
            <person name="Yoshida Y."/>
            <person name="Fujiwara M."/>
            <person name="Mori M."/>
            <person name="Tomita M."/>
            <person name="Arakawa K."/>
        </authorList>
    </citation>
    <scope>NUCLEOTIDE SEQUENCE [LARGE SCALE GENOMIC DNA]</scope>
</reference>
<comment type="caution">
    <text evidence="1">The sequence shown here is derived from an EMBL/GenBank/DDBJ whole genome shotgun (WGS) entry which is preliminary data.</text>
</comment>
<evidence type="ECO:0000313" key="2">
    <source>
        <dbReference type="Proteomes" id="UP000499080"/>
    </source>
</evidence>
<dbReference type="AlphaFoldDB" id="A0A4Y2RPT5"/>
<proteinExistence type="predicted"/>
<evidence type="ECO:0000313" key="1">
    <source>
        <dbReference type="EMBL" id="GBN77708.1"/>
    </source>
</evidence>
<accession>A0A4Y2RPT5</accession>
<gene>
    <name evidence="1" type="ORF">AVEN_157485_1</name>
</gene>
<organism evidence="1 2">
    <name type="scientific">Araneus ventricosus</name>
    <name type="common">Orbweaver spider</name>
    <name type="synonym">Epeira ventricosa</name>
    <dbReference type="NCBI Taxonomy" id="182803"/>
    <lineage>
        <taxon>Eukaryota</taxon>
        <taxon>Metazoa</taxon>
        <taxon>Ecdysozoa</taxon>
        <taxon>Arthropoda</taxon>
        <taxon>Chelicerata</taxon>
        <taxon>Arachnida</taxon>
        <taxon>Araneae</taxon>
        <taxon>Araneomorphae</taxon>
        <taxon>Entelegynae</taxon>
        <taxon>Araneoidea</taxon>
        <taxon>Araneidae</taxon>
        <taxon>Araneus</taxon>
    </lineage>
</organism>
<name>A0A4Y2RPT5_ARAVE</name>
<protein>
    <submittedName>
        <fullName evidence="1">Uncharacterized protein</fullName>
    </submittedName>
</protein>
<sequence>MINHEDNTELSLTLNFCTLQVGRHFYLGGFVVQFLHGGDSGGLHVFSHDQITRMTQEPSPPLQNFALCQKQQSPRTIVQVCPRRFPVVPVSLLESWSKAETLPPGPIAFT</sequence>
<keyword evidence="2" id="KW-1185">Reference proteome</keyword>
<dbReference type="EMBL" id="BGPR01017921">
    <property type="protein sequence ID" value="GBN77708.1"/>
    <property type="molecule type" value="Genomic_DNA"/>
</dbReference>
<dbReference type="Proteomes" id="UP000499080">
    <property type="component" value="Unassembled WGS sequence"/>
</dbReference>